<dbReference type="InterPro" id="IPR001173">
    <property type="entry name" value="Glyco_trans_2-like"/>
</dbReference>
<dbReference type="AlphaFoldDB" id="A0A7Z0J4J5"/>
<proteinExistence type="predicted"/>
<dbReference type="Gene3D" id="3.90.550.10">
    <property type="entry name" value="Spore Coat Polysaccharide Biosynthesis Protein SpsA, Chain A"/>
    <property type="match status" value="1"/>
</dbReference>
<dbReference type="Pfam" id="PF00535">
    <property type="entry name" value="Glycos_transf_2"/>
    <property type="match status" value="1"/>
</dbReference>
<dbReference type="RefSeq" id="WP_179442607.1">
    <property type="nucleotide sequence ID" value="NZ_BAAALK010000002.1"/>
</dbReference>
<feature type="domain" description="Glycosyltransferase 2-like" evidence="1">
    <location>
        <begin position="212"/>
        <end position="323"/>
    </location>
</feature>
<sequence length="831" mass="93081">MSTLPADLLEEYVADARRLGIVAESAALQARSPDMREIFAYAASGGSYTWQEVHRRVLDSDFRGLDPLWLAKLARVSGLQDLYEDDSEFALAALRHANRSLWRSQPYRRFHVLEIQLLMERREFEEAEQRLHENLDLRRATQGYIKCDLQNPFLRADPNLYENWVEEFNRPFLRGGWLQVSVAEGSSQPFDRLEGQEAADPCGTDAESPLVSVIMTTFKPERHTLLAAVNSILAQTWRRLELIVVDDASPEEFQSVLDEVEALDDRLRVVRLTSNGGTYVARNEAMRIASGKFIAGQDSDDWSHPERLQAQVEYLEENPDVPGVITSALKMDEDLVMTWRGRDPRRPCEVSLMVRRVAAARVGGYMPARKAADSEFRMRISAASSQPVGRLMAPLYLIRVLPNSLSRGDYLPGWSHPSRMGYRRSYARWHAVASAAGGSLRVTPGTSLEELEVSIPGRFQLVQPDPPQVDVAYLADWRGDEGVQRAALDELELLAAAGLRVGVVHMDSWKYCGERMGPFAAQLQDGINARKWSLLRFDEAAAVGLLVVRDPRVLQFLPAEPCHLVIRRVMLLIDESPAAEEVRGYDAVSCTENARTLFNVEPIWSATRAGLPALAIVRNQGVSVMDQTVPYALSNKLWNSRPQRRLSEHPVIGRHARVLDQAWPEDPKTVNELWPLSSAEDVWIRGGVSEVLDVLEVEALPKSWVAFPAKDLPVRAFLNAVDFYVPTFTRAGPREVREVIEAIASGCIAILPEPFRPMLGDAAVYAKPAQVSARIRSFWRSPATMNAHRQRAAELVRGNLIHNTDFVQLIQSVVSIEESSDKSGEFVAGNV</sequence>
<dbReference type="InterPro" id="IPR029044">
    <property type="entry name" value="Nucleotide-diphossugar_trans"/>
</dbReference>
<gene>
    <name evidence="2" type="ORF">HNR11_002407</name>
</gene>
<evidence type="ECO:0000313" key="2">
    <source>
        <dbReference type="EMBL" id="NYJ17873.1"/>
    </source>
</evidence>
<dbReference type="SUPFAM" id="SSF53448">
    <property type="entry name" value="Nucleotide-diphospho-sugar transferases"/>
    <property type="match status" value="1"/>
</dbReference>
<dbReference type="EMBL" id="JACCFQ010000001">
    <property type="protein sequence ID" value="NYJ17873.1"/>
    <property type="molecule type" value="Genomic_DNA"/>
</dbReference>
<organism evidence="2 3">
    <name type="scientific">Nesterenkonia sandarakina</name>
    <dbReference type="NCBI Taxonomy" id="272918"/>
    <lineage>
        <taxon>Bacteria</taxon>
        <taxon>Bacillati</taxon>
        <taxon>Actinomycetota</taxon>
        <taxon>Actinomycetes</taxon>
        <taxon>Micrococcales</taxon>
        <taxon>Micrococcaceae</taxon>
        <taxon>Nesterenkonia</taxon>
    </lineage>
</organism>
<dbReference type="GO" id="GO:0016758">
    <property type="term" value="F:hexosyltransferase activity"/>
    <property type="evidence" value="ECO:0007669"/>
    <property type="project" value="UniProtKB-ARBA"/>
</dbReference>
<evidence type="ECO:0000313" key="3">
    <source>
        <dbReference type="Proteomes" id="UP000560069"/>
    </source>
</evidence>
<evidence type="ECO:0000259" key="1">
    <source>
        <dbReference type="Pfam" id="PF00535"/>
    </source>
</evidence>
<name>A0A7Z0J4J5_9MICC</name>
<reference evidence="2 3" key="1">
    <citation type="submission" date="2020-07" db="EMBL/GenBank/DDBJ databases">
        <title>Sequencing the genomes of 1000 actinobacteria strains.</title>
        <authorList>
            <person name="Klenk H.-P."/>
        </authorList>
    </citation>
    <scope>NUCLEOTIDE SEQUENCE [LARGE SCALE GENOMIC DNA]</scope>
    <source>
        <strain evidence="2 3">DSM 15664</strain>
    </source>
</reference>
<accession>A0A7Z0J4J5</accession>
<dbReference type="PANTHER" id="PTHR22916:SF3">
    <property type="entry name" value="UDP-GLCNAC:BETAGAL BETA-1,3-N-ACETYLGLUCOSAMINYLTRANSFERASE-LIKE PROTEIN 1"/>
    <property type="match status" value="1"/>
</dbReference>
<dbReference type="Proteomes" id="UP000560069">
    <property type="component" value="Unassembled WGS sequence"/>
</dbReference>
<dbReference type="PANTHER" id="PTHR22916">
    <property type="entry name" value="GLYCOSYLTRANSFERASE"/>
    <property type="match status" value="1"/>
</dbReference>
<comment type="caution">
    <text evidence="2">The sequence shown here is derived from an EMBL/GenBank/DDBJ whole genome shotgun (WGS) entry which is preliminary data.</text>
</comment>
<keyword evidence="3" id="KW-1185">Reference proteome</keyword>
<protein>
    <recommendedName>
        <fullName evidence="1">Glycosyltransferase 2-like domain-containing protein</fullName>
    </recommendedName>
</protein>